<evidence type="ECO:0000259" key="1">
    <source>
        <dbReference type="Pfam" id="PF04577"/>
    </source>
</evidence>
<protein>
    <recommendedName>
        <fullName evidence="1">Glycosyltransferase 61 catalytic domain-containing protein</fullName>
    </recommendedName>
</protein>
<accession>A0A517P486</accession>
<sequence>MTPKSLFRKALSLIRDDGSSTFDPSRWLASEDFASRFGAKWTPVYIRSHAERCAPIVHGKGEPQWGENLDDHFPDSGVLEIKDAIIHNKDGWIFGEEGRFLPDHSWYTQHADELRHRVMPRKEVRHIRGRCLTLASDFGTGSYGHFLLDCIGRLHLFEAAGNTFADVDHILCPKPPSETADKILQHIGVPRDKCIWADELNSYSLCAECLIAPTFPGTRRNYPPWLPSYLRSKLLDDSHGGERRLYISRHGCRRNASNERAVERIVKSFDFEVYDPSGGGGSYRDFAEAAVIVGPHGGGLSDLAFCGKGTAVLELVPSDHQHPYFYTLSAAAGLQYHCMVCRSEKERPPGTFGPSLSDFHVDEQTLEAAVSELITSR</sequence>
<dbReference type="AlphaFoldDB" id="A0A517P486"/>
<keyword evidence="3" id="KW-1185">Reference proteome</keyword>
<dbReference type="Pfam" id="PF04577">
    <property type="entry name" value="Glyco_transf_61"/>
    <property type="match status" value="1"/>
</dbReference>
<feature type="domain" description="Glycosyltransferase 61 catalytic" evidence="1">
    <location>
        <begin position="143"/>
        <end position="313"/>
    </location>
</feature>
<dbReference type="InterPro" id="IPR049625">
    <property type="entry name" value="Glyco_transf_61_cat"/>
</dbReference>
<evidence type="ECO:0000313" key="2">
    <source>
        <dbReference type="EMBL" id="QDT14166.1"/>
    </source>
</evidence>
<gene>
    <name evidence="2" type="ORF">CA12_02340</name>
</gene>
<name>A0A517P486_9PLAN</name>
<dbReference type="EMBL" id="CP036265">
    <property type="protein sequence ID" value="QDT14166.1"/>
    <property type="molecule type" value="Genomic_DNA"/>
</dbReference>
<dbReference type="OrthoDB" id="182122at2"/>
<dbReference type="KEGG" id="acaf:CA12_02340"/>
<organism evidence="2 3">
    <name type="scientific">Alienimonas californiensis</name>
    <dbReference type="NCBI Taxonomy" id="2527989"/>
    <lineage>
        <taxon>Bacteria</taxon>
        <taxon>Pseudomonadati</taxon>
        <taxon>Planctomycetota</taxon>
        <taxon>Planctomycetia</taxon>
        <taxon>Planctomycetales</taxon>
        <taxon>Planctomycetaceae</taxon>
        <taxon>Alienimonas</taxon>
    </lineage>
</organism>
<dbReference type="Proteomes" id="UP000318741">
    <property type="component" value="Chromosome"/>
</dbReference>
<reference evidence="2 3" key="1">
    <citation type="submission" date="2019-02" db="EMBL/GenBank/DDBJ databases">
        <title>Deep-cultivation of Planctomycetes and their phenomic and genomic characterization uncovers novel biology.</title>
        <authorList>
            <person name="Wiegand S."/>
            <person name="Jogler M."/>
            <person name="Boedeker C."/>
            <person name="Pinto D."/>
            <person name="Vollmers J."/>
            <person name="Rivas-Marin E."/>
            <person name="Kohn T."/>
            <person name="Peeters S.H."/>
            <person name="Heuer A."/>
            <person name="Rast P."/>
            <person name="Oberbeckmann S."/>
            <person name="Bunk B."/>
            <person name="Jeske O."/>
            <person name="Meyerdierks A."/>
            <person name="Storesund J.E."/>
            <person name="Kallscheuer N."/>
            <person name="Luecker S."/>
            <person name="Lage O.M."/>
            <person name="Pohl T."/>
            <person name="Merkel B.J."/>
            <person name="Hornburger P."/>
            <person name="Mueller R.-W."/>
            <person name="Bruemmer F."/>
            <person name="Labrenz M."/>
            <person name="Spormann A.M."/>
            <person name="Op den Camp H."/>
            <person name="Overmann J."/>
            <person name="Amann R."/>
            <person name="Jetten M.S.M."/>
            <person name="Mascher T."/>
            <person name="Medema M.H."/>
            <person name="Devos D.P."/>
            <person name="Kaster A.-K."/>
            <person name="Ovreas L."/>
            <person name="Rohde M."/>
            <person name="Galperin M.Y."/>
            <person name="Jogler C."/>
        </authorList>
    </citation>
    <scope>NUCLEOTIDE SEQUENCE [LARGE SCALE GENOMIC DNA]</scope>
    <source>
        <strain evidence="2 3">CA12</strain>
    </source>
</reference>
<proteinExistence type="predicted"/>
<evidence type="ECO:0000313" key="3">
    <source>
        <dbReference type="Proteomes" id="UP000318741"/>
    </source>
</evidence>
<dbReference type="GO" id="GO:0016757">
    <property type="term" value="F:glycosyltransferase activity"/>
    <property type="evidence" value="ECO:0007669"/>
    <property type="project" value="InterPro"/>
</dbReference>